<name>A0A0W8CR18_PHYNI</name>
<proteinExistence type="predicted"/>
<organism evidence="2 3">
    <name type="scientific">Phytophthora nicotianae</name>
    <name type="common">Potato buckeye rot agent</name>
    <name type="synonym">Phytophthora parasitica</name>
    <dbReference type="NCBI Taxonomy" id="4792"/>
    <lineage>
        <taxon>Eukaryota</taxon>
        <taxon>Sar</taxon>
        <taxon>Stramenopiles</taxon>
        <taxon>Oomycota</taxon>
        <taxon>Peronosporomycetes</taxon>
        <taxon>Peronosporales</taxon>
        <taxon>Peronosporaceae</taxon>
        <taxon>Phytophthora</taxon>
    </lineage>
</organism>
<dbReference type="Proteomes" id="UP000052943">
    <property type="component" value="Unassembled WGS sequence"/>
</dbReference>
<evidence type="ECO:0000313" key="2">
    <source>
        <dbReference type="EMBL" id="KUF86472.1"/>
    </source>
</evidence>
<evidence type="ECO:0000313" key="3">
    <source>
        <dbReference type="Proteomes" id="UP000052943"/>
    </source>
</evidence>
<accession>A0A0W8CR18</accession>
<feature type="region of interest" description="Disordered" evidence="1">
    <location>
        <begin position="1"/>
        <end position="35"/>
    </location>
</feature>
<comment type="caution">
    <text evidence="2">The sequence shown here is derived from an EMBL/GenBank/DDBJ whole genome shotgun (WGS) entry which is preliminary data.</text>
</comment>
<evidence type="ECO:0000256" key="1">
    <source>
        <dbReference type="SAM" id="MobiDB-lite"/>
    </source>
</evidence>
<reference evidence="2 3" key="1">
    <citation type="submission" date="2015-11" db="EMBL/GenBank/DDBJ databases">
        <title>Genomes and virulence difference between two physiological races of Phytophthora nicotianae.</title>
        <authorList>
            <person name="Liu H."/>
            <person name="Ma X."/>
            <person name="Yu H."/>
            <person name="Fang D."/>
            <person name="Li Y."/>
            <person name="Wang X."/>
            <person name="Wang W."/>
            <person name="Dong Y."/>
            <person name="Xiao B."/>
        </authorList>
    </citation>
    <scope>NUCLEOTIDE SEQUENCE [LARGE SCALE GENOMIC DNA]</scope>
    <source>
        <strain evidence="3">race 0</strain>
    </source>
</reference>
<dbReference type="EMBL" id="LNFO01002273">
    <property type="protein sequence ID" value="KUF86472.1"/>
    <property type="molecule type" value="Genomic_DNA"/>
</dbReference>
<dbReference type="AlphaFoldDB" id="A0A0W8CR18"/>
<sequence>METKMPGNGKSAKRTTGARSGRPKSVKVTPASDGARSVGGDFCGLLNGGGGNDRDDGAVLRIGEAGKGCCGVGVDAAGHVSGVDRAAGGGEHVHGTVTGHVTGVGLFVACATGGDHVVDRHANGIDGDRVADEYWELRC</sequence>
<protein>
    <submittedName>
        <fullName evidence="2">Uncharacterized protein</fullName>
    </submittedName>
</protein>
<gene>
    <name evidence="2" type="ORF">AM587_10007098</name>
</gene>